<proteinExistence type="predicted"/>
<dbReference type="EMBL" id="BAAAGX010000009">
    <property type="protein sequence ID" value="GAA0238933.1"/>
    <property type="molecule type" value="Genomic_DNA"/>
</dbReference>
<reference evidence="3" key="1">
    <citation type="journal article" date="2019" name="Int. J. Syst. Evol. Microbiol.">
        <title>The Global Catalogue of Microorganisms (GCM) 10K type strain sequencing project: providing services to taxonomists for standard genome sequencing and annotation.</title>
        <authorList>
            <consortium name="The Broad Institute Genomics Platform"/>
            <consortium name="The Broad Institute Genome Sequencing Center for Infectious Disease"/>
            <person name="Wu L."/>
            <person name="Ma J."/>
        </authorList>
    </citation>
    <scope>NUCLEOTIDE SEQUENCE [LARGE SCALE GENOMIC DNA]</scope>
    <source>
        <strain evidence="3">JCM 10425</strain>
    </source>
</reference>
<dbReference type="NCBIfam" id="NF038403">
    <property type="entry name" value="perm_prefix_1"/>
    <property type="match status" value="1"/>
</dbReference>
<keyword evidence="1" id="KW-0472">Membrane</keyword>
<accession>A0ABP3DPW6</accession>
<dbReference type="Proteomes" id="UP001500967">
    <property type="component" value="Unassembled WGS sequence"/>
</dbReference>
<name>A0ABP3DPW6_9ACTN</name>
<feature type="transmembrane region" description="Helical" evidence="1">
    <location>
        <begin position="210"/>
        <end position="229"/>
    </location>
</feature>
<comment type="caution">
    <text evidence="2">The sequence shown here is derived from an EMBL/GenBank/DDBJ whole genome shotgun (WGS) entry which is preliminary data.</text>
</comment>
<protein>
    <submittedName>
        <fullName evidence="2">Permease prefix domain 1-containing protein</fullName>
    </submittedName>
</protein>
<dbReference type="RefSeq" id="WP_344648961.1">
    <property type="nucleotide sequence ID" value="NZ_BAAAGX010000009.1"/>
</dbReference>
<feature type="transmembrane region" description="Helical" evidence="1">
    <location>
        <begin position="89"/>
        <end position="109"/>
    </location>
</feature>
<feature type="transmembrane region" description="Helical" evidence="1">
    <location>
        <begin position="241"/>
        <end position="258"/>
    </location>
</feature>
<gene>
    <name evidence="2" type="ORF">GCM10009539_25300</name>
</gene>
<keyword evidence="3" id="KW-1185">Reference proteome</keyword>
<organism evidence="2 3">
    <name type="scientific">Cryptosporangium japonicum</name>
    <dbReference type="NCBI Taxonomy" id="80872"/>
    <lineage>
        <taxon>Bacteria</taxon>
        <taxon>Bacillati</taxon>
        <taxon>Actinomycetota</taxon>
        <taxon>Actinomycetes</taxon>
        <taxon>Cryptosporangiales</taxon>
        <taxon>Cryptosporangiaceae</taxon>
        <taxon>Cryptosporangium</taxon>
    </lineage>
</organism>
<feature type="transmembrane region" description="Helical" evidence="1">
    <location>
        <begin position="121"/>
        <end position="142"/>
    </location>
</feature>
<evidence type="ECO:0000313" key="2">
    <source>
        <dbReference type="EMBL" id="GAA0238933.1"/>
    </source>
</evidence>
<feature type="transmembrane region" description="Helical" evidence="1">
    <location>
        <begin position="282"/>
        <end position="300"/>
    </location>
</feature>
<dbReference type="InterPro" id="IPR047928">
    <property type="entry name" value="Perm_prefix_1"/>
</dbReference>
<keyword evidence="1" id="KW-0812">Transmembrane</keyword>
<sequence length="324" mass="36279">MTTLIDRYVFTAVRHVPEKQRTDIDRELRASIDDAVDARIDAGEDRDAAVHATLRELGDPRRLADQYADRPQYLLGPEMYPVWLRTMKMLYTIVLPIVVVVLTGIQAVADPNIGRIIGTSIGATLTIAAHMLFWTTGAFWILERTGVGREELTTGEWTPDALPRYEPRSMGVAELAAIIVWPVLLIAALVLQQFTFADEPVLDPANWSFWWPYLLVMFVLEIVYALWVYRKAAWDRTVTAVNTVLALASAVPVGWLLADDKFFNPEFVDSLDWGDIDNPGMWLTRIVLVSVIVGTGYDILDTGLKAERARRGLASPVPGTEKLV</sequence>
<feature type="transmembrane region" description="Helical" evidence="1">
    <location>
        <begin position="172"/>
        <end position="190"/>
    </location>
</feature>
<evidence type="ECO:0000256" key="1">
    <source>
        <dbReference type="SAM" id="Phobius"/>
    </source>
</evidence>
<evidence type="ECO:0000313" key="3">
    <source>
        <dbReference type="Proteomes" id="UP001500967"/>
    </source>
</evidence>
<keyword evidence="1" id="KW-1133">Transmembrane helix</keyword>